<keyword evidence="2" id="KW-1185">Reference proteome</keyword>
<protein>
    <submittedName>
        <fullName evidence="1">Uncharacterized protein</fullName>
    </submittedName>
</protein>
<dbReference type="Proteomes" id="UP000053097">
    <property type="component" value="Unassembled WGS sequence"/>
</dbReference>
<proteinExistence type="predicted"/>
<name>A0A026X1T8_OOCBI</name>
<organism evidence="1 2">
    <name type="scientific">Ooceraea biroi</name>
    <name type="common">Clonal raider ant</name>
    <name type="synonym">Cerapachys biroi</name>
    <dbReference type="NCBI Taxonomy" id="2015173"/>
    <lineage>
        <taxon>Eukaryota</taxon>
        <taxon>Metazoa</taxon>
        <taxon>Ecdysozoa</taxon>
        <taxon>Arthropoda</taxon>
        <taxon>Hexapoda</taxon>
        <taxon>Insecta</taxon>
        <taxon>Pterygota</taxon>
        <taxon>Neoptera</taxon>
        <taxon>Endopterygota</taxon>
        <taxon>Hymenoptera</taxon>
        <taxon>Apocrita</taxon>
        <taxon>Aculeata</taxon>
        <taxon>Formicoidea</taxon>
        <taxon>Formicidae</taxon>
        <taxon>Dorylinae</taxon>
        <taxon>Ooceraea</taxon>
    </lineage>
</organism>
<gene>
    <name evidence="1" type="ORF">X777_00638</name>
</gene>
<evidence type="ECO:0000313" key="2">
    <source>
        <dbReference type="Proteomes" id="UP000053097"/>
    </source>
</evidence>
<sequence length="232" mass="26171">MGQLIPQVSAFRGIVVEEKPSRDSLLPRWEEGAVNQGLHSRSASAFYVPRVADLRDGSRLTAVFHRRWYQMRRGVAPSCSDRSQRHGRLPDGREATASGLILLWGHQRARIRPESLENGCLAAECLSHELARIWNAATCSTYVNCSGKRGSRRQQPPSLAFRNAPPRFTPRLHYTISNKPEYCILRSRSNPSLQRLLKRLDALEHKNELHGMSRKIRIDSSTDGLGRGLLAL</sequence>
<dbReference type="EMBL" id="KK107024">
    <property type="protein sequence ID" value="EZA62270.1"/>
    <property type="molecule type" value="Genomic_DNA"/>
</dbReference>
<evidence type="ECO:0000313" key="1">
    <source>
        <dbReference type="EMBL" id="EZA62270.1"/>
    </source>
</evidence>
<reference evidence="1 2" key="1">
    <citation type="journal article" date="2014" name="Curr. Biol.">
        <title>The genome of the clonal raider ant Cerapachys biroi.</title>
        <authorList>
            <person name="Oxley P.R."/>
            <person name="Ji L."/>
            <person name="Fetter-Pruneda I."/>
            <person name="McKenzie S.K."/>
            <person name="Li C."/>
            <person name="Hu H."/>
            <person name="Zhang G."/>
            <person name="Kronauer D.J."/>
        </authorList>
    </citation>
    <scope>NUCLEOTIDE SEQUENCE [LARGE SCALE GENOMIC DNA]</scope>
</reference>
<accession>A0A026X1T8</accession>
<dbReference type="AlphaFoldDB" id="A0A026X1T8"/>